<keyword evidence="1" id="KW-0812">Transmembrane</keyword>
<gene>
    <name evidence="2" type="ORF">DERP_014402</name>
</gene>
<evidence type="ECO:0000313" key="2">
    <source>
        <dbReference type="EMBL" id="KAH9417939.1"/>
    </source>
</evidence>
<reference evidence="2 3" key="1">
    <citation type="journal article" date="2018" name="J. Allergy Clin. Immunol.">
        <title>High-quality assembly of Dermatophagoides pteronyssinus genome and transcriptome reveals a wide range of novel allergens.</title>
        <authorList>
            <person name="Liu X.Y."/>
            <person name="Yang K.Y."/>
            <person name="Wang M.Q."/>
            <person name="Kwok J.S."/>
            <person name="Zeng X."/>
            <person name="Yang Z."/>
            <person name="Xiao X.J."/>
            <person name="Lau C.P."/>
            <person name="Li Y."/>
            <person name="Huang Z.M."/>
            <person name="Ba J.G."/>
            <person name="Yim A.K."/>
            <person name="Ouyang C.Y."/>
            <person name="Ngai S.M."/>
            <person name="Chan T.F."/>
            <person name="Leung E.L."/>
            <person name="Liu L."/>
            <person name="Liu Z.G."/>
            <person name="Tsui S.K."/>
        </authorList>
    </citation>
    <scope>NUCLEOTIDE SEQUENCE [LARGE SCALE GENOMIC DNA]</scope>
    <source>
        <strain evidence="2">Derp</strain>
    </source>
</reference>
<proteinExistence type="predicted"/>
<feature type="transmembrane region" description="Helical" evidence="1">
    <location>
        <begin position="28"/>
        <end position="48"/>
    </location>
</feature>
<accession>A0ABQ8J5Y8</accession>
<dbReference type="EMBL" id="NJHN03000068">
    <property type="protein sequence ID" value="KAH9417939.1"/>
    <property type="molecule type" value="Genomic_DNA"/>
</dbReference>
<name>A0ABQ8J5Y8_DERPT</name>
<protein>
    <submittedName>
        <fullName evidence="2">Uncharacterized protein</fullName>
    </submittedName>
</protein>
<comment type="caution">
    <text evidence="2">The sequence shown here is derived from an EMBL/GenBank/DDBJ whole genome shotgun (WGS) entry which is preliminary data.</text>
</comment>
<sequence length="130" mass="15847">MIIIPLLQLLIITTLILSSMIIKLYNQQFIIITIIMIIMIMLNYHLILSDARYNHHYHHRHRQSPRDYSMKYELRFWPDYQNYFLSLEFHIHNDEDDAYDNHFENRQTDRKSGQVQSKYRDVNMDLDDGG</sequence>
<organism evidence="2 3">
    <name type="scientific">Dermatophagoides pteronyssinus</name>
    <name type="common">European house dust mite</name>
    <dbReference type="NCBI Taxonomy" id="6956"/>
    <lineage>
        <taxon>Eukaryota</taxon>
        <taxon>Metazoa</taxon>
        <taxon>Ecdysozoa</taxon>
        <taxon>Arthropoda</taxon>
        <taxon>Chelicerata</taxon>
        <taxon>Arachnida</taxon>
        <taxon>Acari</taxon>
        <taxon>Acariformes</taxon>
        <taxon>Sarcoptiformes</taxon>
        <taxon>Astigmata</taxon>
        <taxon>Psoroptidia</taxon>
        <taxon>Analgoidea</taxon>
        <taxon>Pyroglyphidae</taxon>
        <taxon>Dermatophagoidinae</taxon>
        <taxon>Dermatophagoides</taxon>
    </lineage>
</organism>
<reference evidence="2 3" key="2">
    <citation type="journal article" date="2022" name="Mol. Biol. Evol.">
        <title>Comparative Genomics Reveals Insights into the Divergent Evolution of Astigmatic Mites and Household Pest Adaptations.</title>
        <authorList>
            <person name="Xiong Q."/>
            <person name="Wan A.T."/>
            <person name="Liu X."/>
            <person name="Fung C.S."/>
            <person name="Xiao X."/>
            <person name="Malainual N."/>
            <person name="Hou J."/>
            <person name="Wang L."/>
            <person name="Wang M."/>
            <person name="Yang K.Y."/>
            <person name="Cui Y."/>
            <person name="Leung E.L."/>
            <person name="Nong W."/>
            <person name="Shin S.K."/>
            <person name="Au S.W."/>
            <person name="Jeong K.Y."/>
            <person name="Chew F.T."/>
            <person name="Hui J.H."/>
            <person name="Leung T.F."/>
            <person name="Tungtrongchitr A."/>
            <person name="Zhong N."/>
            <person name="Liu Z."/>
            <person name="Tsui S.K."/>
        </authorList>
    </citation>
    <scope>NUCLEOTIDE SEQUENCE [LARGE SCALE GENOMIC DNA]</scope>
    <source>
        <strain evidence="2">Derp</strain>
    </source>
</reference>
<keyword evidence="1" id="KW-1133">Transmembrane helix</keyword>
<keyword evidence="1" id="KW-0472">Membrane</keyword>
<evidence type="ECO:0000313" key="3">
    <source>
        <dbReference type="Proteomes" id="UP000887458"/>
    </source>
</evidence>
<keyword evidence="3" id="KW-1185">Reference proteome</keyword>
<evidence type="ECO:0000256" key="1">
    <source>
        <dbReference type="SAM" id="Phobius"/>
    </source>
</evidence>
<dbReference type="Proteomes" id="UP000887458">
    <property type="component" value="Unassembled WGS sequence"/>
</dbReference>